<dbReference type="RefSeq" id="WP_188533634.1">
    <property type="nucleotide sequence ID" value="NZ_BMGR01000024.1"/>
</dbReference>
<keyword evidence="1" id="KW-0812">Transmembrane</keyword>
<reference evidence="2" key="1">
    <citation type="journal article" date="2014" name="Int. J. Syst. Evol. Microbiol.">
        <title>Complete genome sequence of Corynebacterium casei LMG S-19264T (=DSM 44701T), isolated from a smear-ripened cheese.</title>
        <authorList>
            <consortium name="US DOE Joint Genome Institute (JGI-PGF)"/>
            <person name="Walter F."/>
            <person name="Albersmeier A."/>
            <person name="Kalinowski J."/>
            <person name="Ruckert C."/>
        </authorList>
    </citation>
    <scope>NUCLEOTIDE SEQUENCE</scope>
    <source>
        <strain evidence="2">CGMCC 1.12987</strain>
    </source>
</reference>
<keyword evidence="3" id="KW-1185">Reference proteome</keyword>
<dbReference type="PANTHER" id="PTHR36833">
    <property type="entry name" value="SLR0610 PROTEIN-RELATED"/>
    <property type="match status" value="1"/>
</dbReference>
<feature type="transmembrane region" description="Helical" evidence="1">
    <location>
        <begin position="28"/>
        <end position="50"/>
    </location>
</feature>
<feature type="transmembrane region" description="Helical" evidence="1">
    <location>
        <begin position="144"/>
        <end position="164"/>
    </location>
</feature>
<feature type="transmembrane region" description="Helical" evidence="1">
    <location>
        <begin position="62"/>
        <end position="88"/>
    </location>
</feature>
<proteinExistence type="predicted"/>
<feature type="transmembrane region" description="Helical" evidence="1">
    <location>
        <begin position="108"/>
        <end position="132"/>
    </location>
</feature>
<dbReference type="PANTHER" id="PTHR36833:SF1">
    <property type="entry name" value="INTEGRAL MEMBRANE TRANSPORT PROTEIN"/>
    <property type="match status" value="1"/>
</dbReference>
<protein>
    <submittedName>
        <fullName evidence="2">Multidrug ABC transporter permease</fullName>
    </submittedName>
</protein>
<dbReference type="EMBL" id="BMGR01000024">
    <property type="protein sequence ID" value="GGG26051.1"/>
    <property type="molecule type" value="Genomic_DNA"/>
</dbReference>
<keyword evidence="1" id="KW-0472">Membrane</keyword>
<dbReference type="Pfam" id="PF06182">
    <property type="entry name" value="ABC2_membrane_6"/>
    <property type="match status" value="1"/>
</dbReference>
<keyword evidence="1" id="KW-1133">Transmembrane helix</keyword>
<gene>
    <name evidence="2" type="ORF">GCM10010916_48060</name>
</gene>
<dbReference type="AlphaFoldDB" id="A0A917G760"/>
<sequence length="266" mass="30354">MKWSRAIYIYFRLMTQHVKAILEYQADFWIAMCAAMLTQILGIVFIWVIFDQITDIHGWVFWEIAFLYSLVFMSEGVSSFLFNGIWLINSFVNRGEMDRFLVRPLPPVLQVASSAFGMNGIGNLAIGIIFLIQSIRHIEMAWTWWQLLLVVVFVISGVMIRISVNLASNSISFWTQGPRNSFPMMIHTVSDFVKYPITIFTGGIQLFVSIAVPYAFISYYPASFLFGKGEDWSWLGMLTPVVAAACLMLSIRLFNTGLRKYESAGN</sequence>
<name>A0A917G760_9BACL</name>
<evidence type="ECO:0000256" key="1">
    <source>
        <dbReference type="SAM" id="Phobius"/>
    </source>
</evidence>
<accession>A0A917G760</accession>
<dbReference type="Proteomes" id="UP000644756">
    <property type="component" value="Unassembled WGS sequence"/>
</dbReference>
<organism evidence="2 3">
    <name type="scientific">Paenibacillus abyssi</name>
    <dbReference type="NCBI Taxonomy" id="1340531"/>
    <lineage>
        <taxon>Bacteria</taxon>
        <taxon>Bacillati</taxon>
        <taxon>Bacillota</taxon>
        <taxon>Bacilli</taxon>
        <taxon>Bacillales</taxon>
        <taxon>Paenibacillaceae</taxon>
        <taxon>Paenibacillus</taxon>
    </lineage>
</organism>
<comment type="caution">
    <text evidence="2">The sequence shown here is derived from an EMBL/GenBank/DDBJ whole genome shotgun (WGS) entry which is preliminary data.</text>
</comment>
<feature type="transmembrane region" description="Helical" evidence="1">
    <location>
        <begin position="232"/>
        <end position="254"/>
    </location>
</feature>
<evidence type="ECO:0000313" key="2">
    <source>
        <dbReference type="EMBL" id="GGG26051.1"/>
    </source>
</evidence>
<feature type="transmembrane region" description="Helical" evidence="1">
    <location>
        <begin position="197"/>
        <end position="220"/>
    </location>
</feature>
<evidence type="ECO:0000313" key="3">
    <source>
        <dbReference type="Proteomes" id="UP000644756"/>
    </source>
</evidence>
<dbReference type="InterPro" id="IPR010390">
    <property type="entry name" value="ABC-2_transporter-like"/>
</dbReference>
<reference evidence="2" key="2">
    <citation type="submission" date="2020-09" db="EMBL/GenBank/DDBJ databases">
        <authorList>
            <person name="Sun Q."/>
            <person name="Zhou Y."/>
        </authorList>
    </citation>
    <scope>NUCLEOTIDE SEQUENCE</scope>
    <source>
        <strain evidence="2">CGMCC 1.12987</strain>
    </source>
</reference>